<sequence length="255" mass="27211">MNQKSSKWIVLGVVAGALTMFSFTGGGVASLIGNEPVHAEALAPAVKNTITVTGKGELKVEPDVAYISFGVATKGKTANEAQKANAAAYNKLTKVLFEQYKLAAADVKTSSFQVQPEYNYSEKEQKLIGYTANHMVQVTFRKIDGIGALLDAVSAVGANRVDHIQFDTEKKDEYELQALEKAMANAEGKAAVLAKASKRELKGVSNIIQQGAQAAPVYLQTEMLQKSMVADQAGGTSIQSGQITITTNVSVQFDF</sequence>
<dbReference type="PANTHER" id="PTHR34387:SF2">
    <property type="entry name" value="SLR1258 PROTEIN"/>
    <property type="match status" value="1"/>
</dbReference>
<dbReference type="InterPro" id="IPR052022">
    <property type="entry name" value="26kDa_periplasmic_antigen"/>
</dbReference>
<keyword evidence="3" id="KW-1185">Reference proteome</keyword>
<dbReference type="PATRIC" id="fig|1178515.4.peg.2361"/>
<evidence type="ECO:0000313" key="3">
    <source>
        <dbReference type="Proteomes" id="UP000076927"/>
    </source>
</evidence>
<evidence type="ECO:0000313" key="2">
    <source>
        <dbReference type="EMBL" id="ANE46849.1"/>
    </source>
</evidence>
<feature type="coiled-coil region" evidence="1">
    <location>
        <begin position="169"/>
        <end position="196"/>
    </location>
</feature>
<dbReference type="Gene3D" id="3.30.110.170">
    <property type="entry name" value="Protein of unknown function (DUF541), domain 1"/>
    <property type="match status" value="1"/>
</dbReference>
<dbReference type="Pfam" id="PF04402">
    <property type="entry name" value="SIMPL"/>
    <property type="match status" value="1"/>
</dbReference>
<protein>
    <recommendedName>
        <fullName evidence="4">DUF541 domain-containing protein</fullName>
    </recommendedName>
</protein>
<proteinExistence type="predicted"/>
<name>A0A172TIF9_9BACL</name>
<organism evidence="2 3">
    <name type="scientific">Paenibacillus swuensis</name>
    <dbReference type="NCBI Taxonomy" id="1178515"/>
    <lineage>
        <taxon>Bacteria</taxon>
        <taxon>Bacillati</taxon>
        <taxon>Bacillota</taxon>
        <taxon>Bacilli</taxon>
        <taxon>Bacillales</taxon>
        <taxon>Paenibacillaceae</taxon>
        <taxon>Paenibacillus</taxon>
    </lineage>
</organism>
<dbReference type="GO" id="GO:0006974">
    <property type="term" value="P:DNA damage response"/>
    <property type="evidence" value="ECO:0007669"/>
    <property type="project" value="TreeGrafter"/>
</dbReference>
<dbReference type="AlphaFoldDB" id="A0A172TIF9"/>
<reference evidence="2 3" key="1">
    <citation type="submission" date="2015-01" db="EMBL/GenBank/DDBJ databases">
        <title>Paenibacillus swuensis/DY6/whole genome sequencing.</title>
        <authorList>
            <person name="Kim M.K."/>
            <person name="Srinivasan S."/>
            <person name="Lee J.-J."/>
        </authorList>
    </citation>
    <scope>NUCLEOTIDE SEQUENCE [LARGE SCALE GENOMIC DNA]</scope>
    <source>
        <strain evidence="2 3">DY6</strain>
    </source>
</reference>
<dbReference type="EMBL" id="CP011388">
    <property type="protein sequence ID" value="ANE46849.1"/>
    <property type="molecule type" value="Genomic_DNA"/>
</dbReference>
<dbReference type="InterPro" id="IPR007497">
    <property type="entry name" value="SIMPL/DUF541"/>
</dbReference>
<keyword evidence="1" id="KW-0175">Coiled coil</keyword>
<gene>
    <name evidence="2" type="ORF">SY83_11825</name>
</gene>
<accession>A0A172TIF9</accession>
<dbReference type="OrthoDB" id="1682722at2"/>
<dbReference type="InterPro" id="IPR010916">
    <property type="entry name" value="TonB_box_CS"/>
</dbReference>
<dbReference type="Gene3D" id="3.30.70.2970">
    <property type="entry name" value="Protein of unknown function (DUF541), domain 2"/>
    <property type="match status" value="1"/>
</dbReference>
<dbReference type="KEGG" id="pswu:SY83_11825"/>
<dbReference type="PROSITE" id="PS00430">
    <property type="entry name" value="TONB_DEPENDENT_REC_1"/>
    <property type="match status" value="1"/>
</dbReference>
<evidence type="ECO:0008006" key="4">
    <source>
        <dbReference type="Google" id="ProtNLM"/>
    </source>
</evidence>
<dbReference type="PANTHER" id="PTHR34387">
    <property type="entry name" value="SLR1258 PROTEIN"/>
    <property type="match status" value="1"/>
</dbReference>
<dbReference type="Proteomes" id="UP000076927">
    <property type="component" value="Chromosome"/>
</dbReference>
<evidence type="ECO:0000256" key="1">
    <source>
        <dbReference type="SAM" id="Coils"/>
    </source>
</evidence>
<dbReference type="STRING" id="1178515.SY83_11825"/>
<dbReference type="RefSeq" id="WP_068606717.1">
    <property type="nucleotide sequence ID" value="NZ_CP011388.1"/>
</dbReference>